<dbReference type="Proteomes" id="UP000033882">
    <property type="component" value="Unassembled WGS sequence"/>
</dbReference>
<protein>
    <submittedName>
        <fullName evidence="2">Uncharacterized protein</fullName>
    </submittedName>
</protein>
<organism evidence="2 3">
    <name type="scientific">Candidatus Wolfebacteria bacterium GW2011_GWA2_47_9b</name>
    <dbReference type="NCBI Taxonomy" id="1619005"/>
    <lineage>
        <taxon>Bacteria</taxon>
        <taxon>Candidatus Wolfeibacteriota</taxon>
    </lineage>
</organism>
<accession>A0A0G1WJN7</accession>
<evidence type="ECO:0000313" key="2">
    <source>
        <dbReference type="EMBL" id="KKU90538.1"/>
    </source>
</evidence>
<gene>
    <name evidence="2" type="ORF">UY19_C0001G0015</name>
</gene>
<evidence type="ECO:0000313" key="3">
    <source>
        <dbReference type="Proteomes" id="UP000033882"/>
    </source>
</evidence>
<feature type="transmembrane region" description="Helical" evidence="1">
    <location>
        <begin position="31"/>
        <end position="50"/>
    </location>
</feature>
<dbReference type="EMBL" id="LCPB01000001">
    <property type="protein sequence ID" value="KKU90538.1"/>
    <property type="molecule type" value="Genomic_DNA"/>
</dbReference>
<comment type="caution">
    <text evidence="2">The sequence shown here is derived from an EMBL/GenBank/DDBJ whole genome shotgun (WGS) entry which is preliminary data.</text>
</comment>
<feature type="transmembrane region" description="Helical" evidence="1">
    <location>
        <begin position="82"/>
        <end position="100"/>
    </location>
</feature>
<sequence length="147" mass="16678">MKDITIPAKDYLRDQVEKYGSLPIYKTYRGITALFLLAPFVIYLFVYLFIDGSERALVNIFSAGIINISTAYFVYKGNKVALTMAIVLIIWAVKDVFVYLDKVAKVSGAISTDNLLIAGVAMVVWFLFLRTAFRAYKVEKIRLTKNK</sequence>
<name>A0A0G1WJN7_9BACT</name>
<dbReference type="AlphaFoldDB" id="A0A0G1WJN7"/>
<keyword evidence="1" id="KW-1133">Transmembrane helix</keyword>
<feature type="transmembrane region" description="Helical" evidence="1">
    <location>
        <begin position="115"/>
        <end position="133"/>
    </location>
</feature>
<keyword evidence="1" id="KW-0472">Membrane</keyword>
<keyword evidence="1" id="KW-0812">Transmembrane</keyword>
<proteinExistence type="predicted"/>
<reference evidence="2 3" key="1">
    <citation type="journal article" date="2015" name="Nature">
        <title>rRNA introns, odd ribosomes, and small enigmatic genomes across a large radiation of phyla.</title>
        <authorList>
            <person name="Brown C.T."/>
            <person name="Hug L.A."/>
            <person name="Thomas B.C."/>
            <person name="Sharon I."/>
            <person name="Castelle C.J."/>
            <person name="Singh A."/>
            <person name="Wilkins M.J."/>
            <person name="Williams K.H."/>
            <person name="Banfield J.F."/>
        </authorList>
    </citation>
    <scope>NUCLEOTIDE SEQUENCE [LARGE SCALE GENOMIC DNA]</scope>
</reference>
<evidence type="ECO:0000256" key="1">
    <source>
        <dbReference type="SAM" id="Phobius"/>
    </source>
</evidence>